<dbReference type="EMBL" id="SOZI01000027">
    <property type="protein sequence ID" value="TNY22305.1"/>
    <property type="molecule type" value="Genomic_DNA"/>
</dbReference>
<name>A0A5C5G067_9BASI</name>
<dbReference type="AlphaFoldDB" id="A0A5C5G067"/>
<comment type="caution">
    <text evidence="1">The sequence shown here is derived from an EMBL/GenBank/DDBJ whole genome shotgun (WGS) entry which is preliminary data.</text>
</comment>
<evidence type="ECO:0000313" key="2">
    <source>
        <dbReference type="Proteomes" id="UP000311382"/>
    </source>
</evidence>
<sequence length="366" mass="39336">MASELPPAAERMPLELILHVVEAIDRPISSSTGDHRPALALLHAFCLTCRELRVVAQPLLWRSPCVRGSAQLAALARACEANPTLAAGVRVASLGGDEDGQGPAPPTLATVLRTIPQVKALELTGLGVLDLAVLRPCQSAQARSGQPWSSITDFLAPPGLECLCVSSCFPVTSGTVGDPVLPSLVRLVLQYVVLDVRGASAWLNCTTLPALEELDLLKSATKSARLAHVVAGFGPDLKYTRSPHDNDDWEDSDTDDIPLDVLRTNQPLPPPTRRPGWLASSVPVRVTLRLVDVHGDPDPLGVITTALPRLAGRDLLVPRALRLGNASAWRELDAAVRAGNGRLIPFDVERHKRRMELWIGHLENFG</sequence>
<accession>A0A5C5G067</accession>
<dbReference type="OrthoDB" id="10641039at2759"/>
<evidence type="ECO:0000313" key="1">
    <source>
        <dbReference type="EMBL" id="TNY22305.1"/>
    </source>
</evidence>
<organism evidence="1 2">
    <name type="scientific">Rhodotorula diobovata</name>
    <dbReference type="NCBI Taxonomy" id="5288"/>
    <lineage>
        <taxon>Eukaryota</taxon>
        <taxon>Fungi</taxon>
        <taxon>Dikarya</taxon>
        <taxon>Basidiomycota</taxon>
        <taxon>Pucciniomycotina</taxon>
        <taxon>Microbotryomycetes</taxon>
        <taxon>Sporidiobolales</taxon>
        <taxon>Sporidiobolaceae</taxon>
        <taxon>Rhodotorula</taxon>
    </lineage>
</organism>
<protein>
    <submittedName>
        <fullName evidence="1">Uncharacterized protein</fullName>
    </submittedName>
</protein>
<dbReference type="Proteomes" id="UP000311382">
    <property type="component" value="Unassembled WGS sequence"/>
</dbReference>
<proteinExistence type="predicted"/>
<reference evidence="1 2" key="1">
    <citation type="submission" date="2019-03" db="EMBL/GenBank/DDBJ databases">
        <title>Rhodosporidium diobovatum UCD-FST 08-225 genome sequencing, assembly, and annotation.</title>
        <authorList>
            <person name="Fakankun I.U."/>
            <person name="Fristensky B."/>
            <person name="Levin D.B."/>
        </authorList>
    </citation>
    <scope>NUCLEOTIDE SEQUENCE [LARGE SCALE GENOMIC DNA]</scope>
    <source>
        <strain evidence="1 2">UCD-FST 08-225</strain>
    </source>
</reference>
<keyword evidence="2" id="KW-1185">Reference proteome</keyword>
<gene>
    <name evidence="1" type="ORF">DMC30DRAFT_151435</name>
</gene>